<evidence type="ECO:0000313" key="2">
    <source>
        <dbReference type="Proteomes" id="UP001185092"/>
    </source>
</evidence>
<accession>A0AAE4BS61</accession>
<gene>
    <name evidence="1" type="ORF">HNQ88_001580</name>
</gene>
<dbReference type="EMBL" id="JAVDQD010000002">
    <property type="protein sequence ID" value="MDR6238543.1"/>
    <property type="molecule type" value="Genomic_DNA"/>
</dbReference>
<evidence type="ECO:0000313" key="1">
    <source>
        <dbReference type="EMBL" id="MDR6238543.1"/>
    </source>
</evidence>
<organism evidence="1 2">
    <name type="scientific">Aureibacter tunicatorum</name>
    <dbReference type="NCBI Taxonomy" id="866807"/>
    <lineage>
        <taxon>Bacteria</taxon>
        <taxon>Pseudomonadati</taxon>
        <taxon>Bacteroidota</taxon>
        <taxon>Cytophagia</taxon>
        <taxon>Cytophagales</taxon>
        <taxon>Persicobacteraceae</taxon>
        <taxon>Aureibacter</taxon>
    </lineage>
</organism>
<dbReference type="Proteomes" id="UP001185092">
    <property type="component" value="Unassembled WGS sequence"/>
</dbReference>
<reference evidence="1" key="1">
    <citation type="submission" date="2023-07" db="EMBL/GenBank/DDBJ databases">
        <title>Genomic Encyclopedia of Type Strains, Phase IV (KMG-IV): sequencing the most valuable type-strain genomes for metagenomic binning, comparative biology and taxonomic classification.</title>
        <authorList>
            <person name="Goeker M."/>
        </authorList>
    </citation>
    <scope>NUCLEOTIDE SEQUENCE</scope>
    <source>
        <strain evidence="1">DSM 26174</strain>
    </source>
</reference>
<dbReference type="RefSeq" id="WP_309938050.1">
    <property type="nucleotide sequence ID" value="NZ_AP025305.1"/>
</dbReference>
<sequence>MNNDRLPYQERLNHPEDFKVKYRFYSESEGGRKEMPIQGLRSDFWYEDKNHTMKGNFIIWPEFENEDGELIVSGKVLKEGVARMWIINNESRPYHQERIKIGTKGYFMEGIRTGECEVIEIVGLESNPIINKAKA</sequence>
<dbReference type="AlphaFoldDB" id="A0AAE4BS61"/>
<keyword evidence="2" id="KW-1185">Reference proteome</keyword>
<protein>
    <submittedName>
        <fullName evidence="1">Uncharacterized protein</fullName>
    </submittedName>
</protein>
<name>A0AAE4BS61_9BACT</name>
<proteinExistence type="predicted"/>
<comment type="caution">
    <text evidence="1">The sequence shown here is derived from an EMBL/GenBank/DDBJ whole genome shotgun (WGS) entry which is preliminary data.</text>
</comment>